<keyword evidence="1" id="KW-0863">Zinc-finger</keyword>
<evidence type="ECO:0000313" key="4">
    <source>
        <dbReference type="Proteomes" id="UP000193922"/>
    </source>
</evidence>
<sequence>MTASTATSSLCIKHTLANFVVRAFMGGRPASTLHTVHSTPCSSSARSACTSPQPSALQVCTGALYDVAAIAARSVTVLALLASAVLSKPPPRANPGTRQVMPISSTRGSRRLPTVADLDQRLPVLSLAKSSNPKHREMCLEKCPICLDCVGECTKVRVLPCKHYYHAECIDSWATTQSTRCPMCKADCMEF</sequence>
<dbReference type="SUPFAM" id="SSF57850">
    <property type="entry name" value="RING/U-box"/>
    <property type="match status" value="1"/>
</dbReference>
<dbReference type="GO" id="GO:0061630">
    <property type="term" value="F:ubiquitin protein ligase activity"/>
    <property type="evidence" value="ECO:0007669"/>
    <property type="project" value="TreeGrafter"/>
</dbReference>
<dbReference type="GO" id="GO:0006511">
    <property type="term" value="P:ubiquitin-dependent protein catabolic process"/>
    <property type="evidence" value="ECO:0007669"/>
    <property type="project" value="TreeGrafter"/>
</dbReference>
<dbReference type="PANTHER" id="PTHR22765:SF434">
    <property type="entry name" value="GB|AAD18119.1-RELATED"/>
    <property type="match status" value="1"/>
</dbReference>
<keyword evidence="1" id="KW-0479">Metal-binding</keyword>
<dbReference type="SMART" id="SM00184">
    <property type="entry name" value="RING"/>
    <property type="match status" value="1"/>
</dbReference>
<protein>
    <recommendedName>
        <fullName evidence="2">RING-type domain-containing protein</fullName>
    </recommendedName>
</protein>
<dbReference type="InterPro" id="IPR051826">
    <property type="entry name" value="E3_ubiquitin-ligase_domain"/>
</dbReference>
<keyword evidence="4" id="KW-1185">Reference proteome</keyword>
<dbReference type="InterPro" id="IPR001841">
    <property type="entry name" value="Znf_RING"/>
</dbReference>
<accession>A0A1Y1WJ44</accession>
<dbReference type="GO" id="GO:0008270">
    <property type="term" value="F:zinc ion binding"/>
    <property type="evidence" value="ECO:0007669"/>
    <property type="project" value="UniProtKB-KW"/>
</dbReference>
<evidence type="ECO:0000256" key="1">
    <source>
        <dbReference type="PROSITE-ProRule" id="PRU00175"/>
    </source>
</evidence>
<dbReference type="EMBL" id="MCFD01000002">
    <property type="protein sequence ID" value="ORX73124.1"/>
    <property type="molecule type" value="Genomic_DNA"/>
</dbReference>
<comment type="caution">
    <text evidence="3">The sequence shown here is derived from an EMBL/GenBank/DDBJ whole genome shotgun (WGS) entry which is preliminary data.</text>
</comment>
<dbReference type="Pfam" id="PF13639">
    <property type="entry name" value="zf-RING_2"/>
    <property type="match status" value="1"/>
</dbReference>
<evidence type="ECO:0000313" key="3">
    <source>
        <dbReference type="EMBL" id="ORX73124.1"/>
    </source>
</evidence>
<dbReference type="Gene3D" id="3.30.40.10">
    <property type="entry name" value="Zinc/RING finger domain, C3HC4 (zinc finger)"/>
    <property type="match status" value="1"/>
</dbReference>
<dbReference type="STRING" id="61395.A0A1Y1WJ44"/>
<keyword evidence="1" id="KW-0862">Zinc</keyword>
<name>A0A1Y1WJ44_9FUNG</name>
<dbReference type="RefSeq" id="XP_040746464.1">
    <property type="nucleotide sequence ID" value="XM_040886586.1"/>
</dbReference>
<dbReference type="AlphaFoldDB" id="A0A1Y1WJ44"/>
<dbReference type="InterPro" id="IPR013083">
    <property type="entry name" value="Znf_RING/FYVE/PHD"/>
</dbReference>
<dbReference type="OrthoDB" id="8062037at2759"/>
<organism evidence="3 4">
    <name type="scientific">Linderina pennispora</name>
    <dbReference type="NCBI Taxonomy" id="61395"/>
    <lineage>
        <taxon>Eukaryota</taxon>
        <taxon>Fungi</taxon>
        <taxon>Fungi incertae sedis</taxon>
        <taxon>Zoopagomycota</taxon>
        <taxon>Kickxellomycotina</taxon>
        <taxon>Kickxellomycetes</taxon>
        <taxon>Kickxellales</taxon>
        <taxon>Kickxellaceae</taxon>
        <taxon>Linderina</taxon>
    </lineage>
</organism>
<dbReference type="PANTHER" id="PTHR22765">
    <property type="entry name" value="RING FINGER AND PROTEASE ASSOCIATED DOMAIN-CONTAINING"/>
    <property type="match status" value="1"/>
</dbReference>
<reference evidence="3 4" key="1">
    <citation type="submission" date="2016-07" db="EMBL/GenBank/DDBJ databases">
        <title>Pervasive Adenine N6-methylation of Active Genes in Fungi.</title>
        <authorList>
            <consortium name="DOE Joint Genome Institute"/>
            <person name="Mondo S.J."/>
            <person name="Dannebaum R.O."/>
            <person name="Kuo R.C."/>
            <person name="Labutti K."/>
            <person name="Haridas S."/>
            <person name="Kuo A."/>
            <person name="Salamov A."/>
            <person name="Ahrendt S.R."/>
            <person name="Lipzen A."/>
            <person name="Sullivan W."/>
            <person name="Andreopoulos W.B."/>
            <person name="Clum A."/>
            <person name="Lindquist E."/>
            <person name="Daum C."/>
            <person name="Ramamoorthy G.K."/>
            <person name="Gryganskyi A."/>
            <person name="Culley D."/>
            <person name="Magnuson J.K."/>
            <person name="James T.Y."/>
            <person name="O'Malley M.A."/>
            <person name="Stajich J.E."/>
            <person name="Spatafora J.W."/>
            <person name="Visel A."/>
            <person name="Grigoriev I.V."/>
        </authorList>
    </citation>
    <scope>NUCLEOTIDE SEQUENCE [LARGE SCALE GENOMIC DNA]</scope>
    <source>
        <strain evidence="3 4">ATCC 12442</strain>
    </source>
</reference>
<evidence type="ECO:0000259" key="2">
    <source>
        <dbReference type="PROSITE" id="PS50089"/>
    </source>
</evidence>
<dbReference type="PROSITE" id="PS50089">
    <property type="entry name" value="ZF_RING_2"/>
    <property type="match status" value="1"/>
</dbReference>
<feature type="domain" description="RING-type" evidence="2">
    <location>
        <begin position="143"/>
        <end position="185"/>
    </location>
</feature>
<dbReference type="GeneID" id="63803234"/>
<gene>
    <name evidence="3" type="ORF">DL89DRAFT_265262</name>
</gene>
<dbReference type="Proteomes" id="UP000193922">
    <property type="component" value="Unassembled WGS sequence"/>
</dbReference>
<proteinExistence type="predicted"/>